<dbReference type="EMBL" id="LT670847">
    <property type="protein sequence ID" value="SHM21246.1"/>
    <property type="molecule type" value="Genomic_DNA"/>
</dbReference>
<name>A0A1M7GYQ7_9GAMM</name>
<dbReference type="CDD" id="cd01146">
    <property type="entry name" value="FhuD"/>
    <property type="match status" value="1"/>
</dbReference>
<comment type="similarity">
    <text evidence="2">Belongs to the bacterial solute-binding protein 8 family.</text>
</comment>
<reference evidence="7 8" key="1">
    <citation type="submission" date="2016-11" db="EMBL/GenBank/DDBJ databases">
        <authorList>
            <person name="Jaros S."/>
            <person name="Januszkiewicz K."/>
            <person name="Wedrychowicz H."/>
        </authorList>
    </citation>
    <scope>NUCLEOTIDE SEQUENCE [LARGE SCALE GENOMIC DNA]</scope>
    <source>
        <strain evidence="7 8">ACAM 12</strain>
    </source>
</reference>
<dbReference type="STRING" id="29571.SAMN05878437_1798"/>
<keyword evidence="4" id="KW-0408">Iron</keyword>
<dbReference type="PANTHER" id="PTHR30532:SF1">
    <property type="entry name" value="IRON(3+)-HYDROXAMATE-BINDING PROTEIN FHUD"/>
    <property type="match status" value="1"/>
</dbReference>
<protein>
    <submittedName>
        <fullName evidence="7">Iron complex transport system substrate-binding protein</fullName>
    </submittedName>
</protein>
<keyword evidence="5" id="KW-0732">Signal</keyword>
<gene>
    <name evidence="7" type="ORF">SAMN05878437_1798</name>
</gene>
<evidence type="ECO:0000313" key="7">
    <source>
        <dbReference type="EMBL" id="SHM21246.1"/>
    </source>
</evidence>
<evidence type="ECO:0000256" key="5">
    <source>
        <dbReference type="ARBA" id="ARBA00022729"/>
    </source>
</evidence>
<dbReference type="GO" id="GO:1901678">
    <property type="term" value="P:iron coordination entity transport"/>
    <property type="evidence" value="ECO:0007669"/>
    <property type="project" value="UniProtKB-ARBA"/>
</dbReference>
<organism evidence="7 8">
    <name type="scientific">Vreelandella subglaciescola</name>
    <dbReference type="NCBI Taxonomy" id="29571"/>
    <lineage>
        <taxon>Bacteria</taxon>
        <taxon>Pseudomonadati</taxon>
        <taxon>Pseudomonadota</taxon>
        <taxon>Gammaproteobacteria</taxon>
        <taxon>Oceanospirillales</taxon>
        <taxon>Halomonadaceae</taxon>
        <taxon>Vreelandella</taxon>
    </lineage>
</organism>
<dbReference type="Proteomes" id="UP000190911">
    <property type="component" value="Chromosome I"/>
</dbReference>
<proteinExistence type="inferred from homology"/>
<dbReference type="AlphaFoldDB" id="A0A1M7GYQ7"/>
<dbReference type="SUPFAM" id="SSF53807">
    <property type="entry name" value="Helical backbone' metal receptor"/>
    <property type="match status" value="1"/>
</dbReference>
<evidence type="ECO:0000259" key="6">
    <source>
        <dbReference type="PROSITE" id="PS50983"/>
    </source>
</evidence>
<keyword evidence="8" id="KW-1185">Reference proteome</keyword>
<dbReference type="Pfam" id="PF01497">
    <property type="entry name" value="Peripla_BP_2"/>
    <property type="match status" value="1"/>
</dbReference>
<keyword evidence="3" id="KW-0813">Transport</keyword>
<dbReference type="PROSITE" id="PS50983">
    <property type="entry name" value="FE_B12_PBP"/>
    <property type="match status" value="1"/>
</dbReference>
<dbReference type="RefSeq" id="WP_231897142.1">
    <property type="nucleotide sequence ID" value="NZ_LT670847.1"/>
</dbReference>
<evidence type="ECO:0000256" key="3">
    <source>
        <dbReference type="ARBA" id="ARBA00022448"/>
    </source>
</evidence>
<evidence type="ECO:0000256" key="4">
    <source>
        <dbReference type="ARBA" id="ARBA00022496"/>
    </source>
</evidence>
<dbReference type="InterPro" id="IPR002491">
    <property type="entry name" value="ABC_transptr_periplasmic_BD"/>
</dbReference>
<dbReference type="PRINTS" id="PR01715">
    <property type="entry name" value="FERRIBNDNGPP"/>
</dbReference>
<dbReference type="FunCoup" id="A0A1M7GYQ7">
    <property type="interactions" value="89"/>
</dbReference>
<dbReference type="GO" id="GO:0030288">
    <property type="term" value="C:outer membrane-bounded periplasmic space"/>
    <property type="evidence" value="ECO:0007669"/>
    <property type="project" value="TreeGrafter"/>
</dbReference>
<evidence type="ECO:0000256" key="1">
    <source>
        <dbReference type="ARBA" id="ARBA00004196"/>
    </source>
</evidence>
<evidence type="ECO:0000256" key="2">
    <source>
        <dbReference type="ARBA" id="ARBA00008814"/>
    </source>
</evidence>
<dbReference type="PANTHER" id="PTHR30532">
    <property type="entry name" value="IRON III DICITRATE-BINDING PERIPLASMIC PROTEIN"/>
    <property type="match status" value="1"/>
</dbReference>
<comment type="subcellular location">
    <subcellularLocation>
        <location evidence="1">Cell envelope</location>
    </subcellularLocation>
</comment>
<accession>A0A1M7GYQ7</accession>
<dbReference type="InterPro" id="IPR051313">
    <property type="entry name" value="Bact_iron-sidero_bind"/>
</dbReference>
<keyword evidence="4" id="KW-0410">Iron transport</keyword>
<keyword evidence="4" id="KW-0406">Ion transport</keyword>
<feature type="domain" description="Fe/B12 periplasmic-binding" evidence="6">
    <location>
        <begin position="80"/>
        <end position="338"/>
    </location>
</feature>
<evidence type="ECO:0000313" key="8">
    <source>
        <dbReference type="Proteomes" id="UP000190911"/>
    </source>
</evidence>
<dbReference type="Gene3D" id="3.40.50.1980">
    <property type="entry name" value="Nitrogenase molybdenum iron protein domain"/>
    <property type="match status" value="2"/>
</dbReference>
<sequence length="348" mass="38099">MSALQWLHQDAHTLTPASLCRLGQRLGALPCTCWTRKLFLLMPYIRFPLAARLALSAALSLTPFFALQASAAETPPATPRFATLDWTIAETLLALDAPLRGVAQADAYGDWVKTPVIPPSTADLGLRAQPNLERLAALAPERIFISPLFANLEPRLSRLSPVTTLPLYQPGTDTWQAMQTLTHRLGEHTHRRDEAQALINDTQALMAALRTTLPATRPLLMVQFIDARHVRVFGKNGLYQAVLKQLGIANAWQQPTNAWGFSTVGIEALAEHADARLVVVKPLPSGVKPALAQSGLWHHLPSVKRDDVIMLPPAWSFGALPSAQRFARLLSDALTTPTAIQRRLSSGR</sequence>
<dbReference type="InParanoid" id="A0A1M7GYQ7"/>